<name>A0A0A9AMU4_ARUDO</name>
<proteinExistence type="predicted"/>
<dbReference type="AlphaFoldDB" id="A0A0A9AMU4"/>
<reference evidence="2" key="1">
    <citation type="submission" date="2014-09" db="EMBL/GenBank/DDBJ databases">
        <authorList>
            <person name="Magalhaes I.L.F."/>
            <person name="Oliveira U."/>
            <person name="Santos F.R."/>
            <person name="Vidigal T.H.D.A."/>
            <person name="Brescovit A.D."/>
            <person name="Santos A.J."/>
        </authorList>
    </citation>
    <scope>NUCLEOTIDE SEQUENCE</scope>
    <source>
        <tissue evidence="2">Shoot tissue taken approximately 20 cm above the soil surface</tissue>
    </source>
</reference>
<dbReference type="EMBL" id="GBRH01249478">
    <property type="protein sequence ID" value="JAD48417.1"/>
    <property type="molecule type" value="Transcribed_RNA"/>
</dbReference>
<feature type="signal peptide" evidence="1">
    <location>
        <begin position="1"/>
        <end position="16"/>
    </location>
</feature>
<sequence>MCNCWTSLAMIHMLLLQLSPFCDHYIRRLLSICKELN</sequence>
<feature type="chain" id="PRO_5002045483" evidence="1">
    <location>
        <begin position="17"/>
        <end position="37"/>
    </location>
</feature>
<organism evidence="2">
    <name type="scientific">Arundo donax</name>
    <name type="common">Giant reed</name>
    <name type="synonym">Donax arundinaceus</name>
    <dbReference type="NCBI Taxonomy" id="35708"/>
    <lineage>
        <taxon>Eukaryota</taxon>
        <taxon>Viridiplantae</taxon>
        <taxon>Streptophyta</taxon>
        <taxon>Embryophyta</taxon>
        <taxon>Tracheophyta</taxon>
        <taxon>Spermatophyta</taxon>
        <taxon>Magnoliopsida</taxon>
        <taxon>Liliopsida</taxon>
        <taxon>Poales</taxon>
        <taxon>Poaceae</taxon>
        <taxon>PACMAD clade</taxon>
        <taxon>Arundinoideae</taxon>
        <taxon>Arundineae</taxon>
        <taxon>Arundo</taxon>
    </lineage>
</organism>
<accession>A0A0A9AMU4</accession>
<protein>
    <submittedName>
        <fullName evidence="2">Uncharacterized protein</fullName>
    </submittedName>
</protein>
<reference evidence="2" key="2">
    <citation type="journal article" date="2015" name="Data Brief">
        <title>Shoot transcriptome of the giant reed, Arundo donax.</title>
        <authorList>
            <person name="Barrero R.A."/>
            <person name="Guerrero F.D."/>
            <person name="Moolhuijzen P."/>
            <person name="Goolsby J.A."/>
            <person name="Tidwell J."/>
            <person name="Bellgard S.E."/>
            <person name="Bellgard M.I."/>
        </authorList>
    </citation>
    <scope>NUCLEOTIDE SEQUENCE</scope>
    <source>
        <tissue evidence="2">Shoot tissue taken approximately 20 cm above the soil surface</tissue>
    </source>
</reference>
<evidence type="ECO:0000313" key="2">
    <source>
        <dbReference type="EMBL" id="JAD48417.1"/>
    </source>
</evidence>
<evidence type="ECO:0000256" key="1">
    <source>
        <dbReference type="SAM" id="SignalP"/>
    </source>
</evidence>
<keyword evidence="1" id="KW-0732">Signal</keyword>